<evidence type="ECO:0000313" key="1">
    <source>
        <dbReference type="EMBL" id="GGC18994.1"/>
    </source>
</evidence>
<reference evidence="2" key="1">
    <citation type="journal article" date="2019" name="Int. J. Syst. Evol. Microbiol.">
        <title>The Global Catalogue of Microorganisms (GCM) 10K type strain sequencing project: providing services to taxonomists for standard genome sequencing and annotation.</title>
        <authorList>
            <consortium name="The Broad Institute Genomics Platform"/>
            <consortium name="The Broad Institute Genome Sequencing Center for Infectious Disease"/>
            <person name="Wu L."/>
            <person name="Ma J."/>
        </authorList>
    </citation>
    <scope>NUCLEOTIDE SEQUENCE [LARGE SCALE GENOMIC DNA]</scope>
    <source>
        <strain evidence="2">CGMCC 1.15931</strain>
    </source>
</reference>
<gene>
    <name evidence="1" type="ORF">GCM10011572_45630</name>
</gene>
<protein>
    <submittedName>
        <fullName evidence="1">Uncharacterized protein</fullName>
    </submittedName>
</protein>
<accession>A0ABQ1L5X2</accession>
<name>A0ABQ1L5X2_9BURK</name>
<proteinExistence type="predicted"/>
<dbReference type="EMBL" id="BMKG01000026">
    <property type="protein sequence ID" value="GGC18994.1"/>
    <property type="molecule type" value="Genomic_DNA"/>
</dbReference>
<evidence type="ECO:0000313" key="2">
    <source>
        <dbReference type="Proteomes" id="UP000622638"/>
    </source>
</evidence>
<sequence length="68" mass="7484">MALHVQAVLQAQRQEFFLRQLAAEAALYLVAVLGDALAHDEMVVLIVLVHVGPKFATGREGFPKVSLW</sequence>
<keyword evidence="2" id="KW-1185">Reference proteome</keyword>
<comment type="caution">
    <text evidence="1">The sequence shown here is derived from an EMBL/GenBank/DDBJ whole genome shotgun (WGS) entry which is preliminary data.</text>
</comment>
<organism evidence="1 2">
    <name type="scientific">Pseudoduganella buxea</name>
    <dbReference type="NCBI Taxonomy" id="1949069"/>
    <lineage>
        <taxon>Bacteria</taxon>
        <taxon>Pseudomonadati</taxon>
        <taxon>Pseudomonadota</taxon>
        <taxon>Betaproteobacteria</taxon>
        <taxon>Burkholderiales</taxon>
        <taxon>Oxalobacteraceae</taxon>
        <taxon>Telluria group</taxon>
        <taxon>Pseudoduganella</taxon>
    </lineage>
</organism>
<dbReference type="Proteomes" id="UP000622638">
    <property type="component" value="Unassembled WGS sequence"/>
</dbReference>